<evidence type="ECO:0000256" key="1">
    <source>
        <dbReference type="ARBA" id="ARBA00022574"/>
    </source>
</evidence>
<dbReference type="InterPro" id="IPR036322">
    <property type="entry name" value="WD40_repeat_dom_sf"/>
</dbReference>
<evidence type="ECO:0000256" key="3">
    <source>
        <dbReference type="PROSITE-ProRule" id="PRU00221"/>
    </source>
</evidence>
<dbReference type="PROSITE" id="PS50294">
    <property type="entry name" value="WD_REPEATS_REGION"/>
    <property type="match status" value="1"/>
</dbReference>
<dbReference type="Proteomes" id="UP001190700">
    <property type="component" value="Unassembled WGS sequence"/>
</dbReference>
<keyword evidence="2" id="KW-0677">Repeat</keyword>
<dbReference type="SMART" id="SM00320">
    <property type="entry name" value="WD40"/>
    <property type="match status" value="4"/>
</dbReference>
<dbReference type="InterPro" id="IPR015943">
    <property type="entry name" value="WD40/YVTN_repeat-like_dom_sf"/>
</dbReference>
<dbReference type="GO" id="GO:1990234">
    <property type="term" value="C:transferase complex"/>
    <property type="evidence" value="ECO:0007669"/>
    <property type="project" value="UniProtKB-ARBA"/>
</dbReference>
<dbReference type="AlphaFoldDB" id="A0AAE0G4U8"/>
<dbReference type="InterPro" id="IPR001680">
    <property type="entry name" value="WD40_rpt"/>
</dbReference>
<dbReference type="PROSITE" id="PS50082">
    <property type="entry name" value="WD_REPEATS_2"/>
    <property type="match status" value="1"/>
</dbReference>
<dbReference type="PANTHER" id="PTHR22847">
    <property type="entry name" value="WD40 REPEAT PROTEIN"/>
    <property type="match status" value="1"/>
</dbReference>
<evidence type="ECO:0000313" key="4">
    <source>
        <dbReference type="EMBL" id="KAK3271619.1"/>
    </source>
</evidence>
<dbReference type="Pfam" id="PF00400">
    <property type="entry name" value="WD40"/>
    <property type="match status" value="1"/>
</dbReference>
<proteinExistence type="predicted"/>
<dbReference type="SUPFAM" id="SSF50978">
    <property type="entry name" value="WD40 repeat-like"/>
    <property type="match status" value="1"/>
</dbReference>
<sequence length="473" mass="50771">MGMPCLVCGPLLGHTQRFLSDTRRPIDLAVSAHRGQRLGCHGHAVRKAADLAGLVGKRSFALPQQRARLALVYAGPDRDDDTDPDLESESLLASLRARRDELDREDEETTKRWKRGECTSAMIFALNNVEGKPLDWVRRVAMEWPLAAIGSMRGGVWLVNLRTCKTVASNPLLHPVDPREGGLEDVRVLYGDYDGGGITAMAMKAGIIASASRDGIVRLTRRAEESDVLEERAVLPVGSIVSSVLLLDGGSVVTGTLDGKVRRWDLVADDDGDSAVVVKYEVGLELDLSAPVLCAAVDPDRRIIVAGTGWVEGAAGTAYVFNLEDGELLHRWTPHMSTRSVVIGHGQIVTGGIDGSLRALSLNSEGSGADAFTFSADTEAAHLEPWHSGPVVALAMREAGLLLSGALDGTIRVWDLEAEEDEDGVGGTGKALYALRGYKVWLGSVLTDGRRLLSDGCDDGVLMHDFSRHKEGS</sequence>
<dbReference type="PANTHER" id="PTHR22847:SF637">
    <property type="entry name" value="WD REPEAT DOMAIN 5B"/>
    <property type="match status" value="1"/>
</dbReference>
<organism evidence="4 5">
    <name type="scientific">Cymbomonas tetramitiformis</name>
    <dbReference type="NCBI Taxonomy" id="36881"/>
    <lineage>
        <taxon>Eukaryota</taxon>
        <taxon>Viridiplantae</taxon>
        <taxon>Chlorophyta</taxon>
        <taxon>Pyramimonadophyceae</taxon>
        <taxon>Pyramimonadales</taxon>
        <taxon>Pyramimonadaceae</taxon>
        <taxon>Cymbomonas</taxon>
    </lineage>
</organism>
<dbReference type="Gene3D" id="2.130.10.10">
    <property type="entry name" value="YVTN repeat-like/Quinoprotein amine dehydrogenase"/>
    <property type="match status" value="2"/>
</dbReference>
<keyword evidence="1 3" id="KW-0853">WD repeat</keyword>
<name>A0AAE0G4U8_9CHLO</name>
<dbReference type="PROSITE" id="PS00678">
    <property type="entry name" value="WD_REPEATS_1"/>
    <property type="match status" value="1"/>
</dbReference>
<reference evidence="4 5" key="1">
    <citation type="journal article" date="2015" name="Genome Biol. Evol.">
        <title>Comparative Genomics of a Bacterivorous Green Alga Reveals Evolutionary Causalities and Consequences of Phago-Mixotrophic Mode of Nutrition.</title>
        <authorList>
            <person name="Burns J.A."/>
            <person name="Paasch A."/>
            <person name="Narechania A."/>
            <person name="Kim E."/>
        </authorList>
    </citation>
    <scope>NUCLEOTIDE SEQUENCE [LARGE SCALE GENOMIC DNA]</scope>
    <source>
        <strain evidence="4 5">PLY_AMNH</strain>
    </source>
</reference>
<protein>
    <submittedName>
        <fullName evidence="4">Uncharacterized protein</fullName>
    </submittedName>
</protein>
<keyword evidence="5" id="KW-1185">Reference proteome</keyword>
<gene>
    <name evidence="4" type="ORF">CYMTET_20043</name>
</gene>
<comment type="caution">
    <text evidence="4">The sequence shown here is derived from an EMBL/GenBank/DDBJ whole genome shotgun (WGS) entry which is preliminary data.</text>
</comment>
<dbReference type="EMBL" id="LGRX02009534">
    <property type="protein sequence ID" value="KAK3271619.1"/>
    <property type="molecule type" value="Genomic_DNA"/>
</dbReference>
<dbReference type="InterPro" id="IPR019775">
    <property type="entry name" value="WD40_repeat_CS"/>
</dbReference>
<accession>A0AAE0G4U8</accession>
<evidence type="ECO:0000256" key="2">
    <source>
        <dbReference type="ARBA" id="ARBA00022737"/>
    </source>
</evidence>
<evidence type="ECO:0000313" key="5">
    <source>
        <dbReference type="Proteomes" id="UP001190700"/>
    </source>
</evidence>
<feature type="repeat" description="WD" evidence="3">
    <location>
        <begin position="384"/>
        <end position="424"/>
    </location>
</feature>